<keyword evidence="1" id="KW-1133">Transmembrane helix</keyword>
<dbReference type="AlphaFoldDB" id="A0A674N800"/>
<dbReference type="Ensembl" id="ENSTRUT00000083339.1">
    <property type="protein sequence ID" value="ENSTRUP00000069410.1"/>
    <property type="gene ID" value="ENSTRUG00000025027.2"/>
</dbReference>
<feature type="transmembrane region" description="Helical" evidence="1">
    <location>
        <begin position="146"/>
        <end position="165"/>
    </location>
</feature>
<protein>
    <submittedName>
        <fullName evidence="2">Si:ch211-207n2.7</fullName>
    </submittedName>
</protein>
<accession>A0A674N800</accession>
<reference evidence="2" key="2">
    <citation type="submission" date="2025-08" db="UniProtKB">
        <authorList>
            <consortium name="Ensembl"/>
        </authorList>
    </citation>
    <scope>IDENTIFICATION</scope>
</reference>
<feature type="transmembrane region" description="Helical" evidence="1">
    <location>
        <begin position="215"/>
        <end position="233"/>
    </location>
</feature>
<keyword evidence="3" id="KW-1185">Reference proteome</keyword>
<reference evidence="2" key="3">
    <citation type="submission" date="2025-09" db="UniProtKB">
        <authorList>
            <consortium name="Ensembl"/>
        </authorList>
    </citation>
    <scope>IDENTIFICATION</scope>
</reference>
<feature type="transmembrane region" description="Helical" evidence="1">
    <location>
        <begin position="177"/>
        <end position="195"/>
    </location>
</feature>
<keyword evidence="1" id="KW-0472">Membrane</keyword>
<evidence type="ECO:0000313" key="2">
    <source>
        <dbReference type="Ensembl" id="ENSTRUP00000069410.1"/>
    </source>
</evidence>
<reference evidence="2 3" key="1">
    <citation type="journal article" date="2011" name="Genome Biol. Evol.">
        <title>Integration of the genetic map and genome assembly of fugu facilitates insights into distinct features of genome evolution in teleosts and mammals.</title>
        <authorList>
            <person name="Kai W."/>
            <person name="Kikuchi K."/>
            <person name="Tohari S."/>
            <person name="Chew A.K."/>
            <person name="Tay A."/>
            <person name="Fujiwara A."/>
            <person name="Hosoya S."/>
            <person name="Suetake H."/>
            <person name="Naruse K."/>
            <person name="Brenner S."/>
            <person name="Suzuki Y."/>
            <person name="Venkatesh B."/>
        </authorList>
    </citation>
    <scope>NUCLEOTIDE SEQUENCE [LARGE SCALE GENOMIC DNA]</scope>
</reference>
<sequence length="299" mass="33539">MSFIKKLRNMEAKPVLHTLKFLVPTLCLVAMLTYGLFDQLRNFVFGIFIPQYHYPYSVALSFAQVLVSLLFLNLLHVLDLVSLKPYSRSLGEKMLVPAICLSTHDVLVMWAKASSLYSGLYTQSLLLLPLATVGFSFFLKLPSLPSVHTSVLIFILSGTSFVLTVSHELTSIHPLDYMYAPLTVLLHSVFMTFLAKILEAEHQQPPDSQASMFDIYYAQLVTQGCVLGLLWLLHPDGPWKVLSLSSWHSLLFLGYLLALLLLSMVLNLTIAVSALRISPFAAAVLHSARQIMRPFIHFL</sequence>
<feature type="transmembrane region" description="Helical" evidence="1">
    <location>
        <begin position="21"/>
        <end position="37"/>
    </location>
</feature>
<dbReference type="OMA" id="KCSGRWR"/>
<evidence type="ECO:0000256" key="1">
    <source>
        <dbReference type="SAM" id="Phobius"/>
    </source>
</evidence>
<feature type="transmembrane region" description="Helical" evidence="1">
    <location>
        <begin position="253"/>
        <end position="275"/>
    </location>
</feature>
<dbReference type="GeneTree" id="ENSGT00390000007694"/>
<dbReference type="InParanoid" id="A0A674N800"/>
<proteinExistence type="predicted"/>
<feature type="transmembrane region" description="Helical" evidence="1">
    <location>
        <begin position="57"/>
        <end position="82"/>
    </location>
</feature>
<name>A0A674N800_TAKRU</name>
<gene>
    <name evidence="2" type="primary">si:ch211-248a14.8</name>
</gene>
<evidence type="ECO:0000313" key="3">
    <source>
        <dbReference type="Proteomes" id="UP000005226"/>
    </source>
</evidence>
<dbReference type="OrthoDB" id="9943635at2759"/>
<keyword evidence="1" id="KW-0812">Transmembrane</keyword>
<dbReference type="Proteomes" id="UP000005226">
    <property type="component" value="Chromosome 4"/>
</dbReference>
<feature type="transmembrane region" description="Helical" evidence="1">
    <location>
        <begin position="119"/>
        <end position="139"/>
    </location>
</feature>
<organism evidence="2 3">
    <name type="scientific">Takifugu rubripes</name>
    <name type="common">Japanese pufferfish</name>
    <name type="synonym">Fugu rubripes</name>
    <dbReference type="NCBI Taxonomy" id="31033"/>
    <lineage>
        <taxon>Eukaryota</taxon>
        <taxon>Metazoa</taxon>
        <taxon>Chordata</taxon>
        <taxon>Craniata</taxon>
        <taxon>Vertebrata</taxon>
        <taxon>Euteleostomi</taxon>
        <taxon>Actinopterygii</taxon>
        <taxon>Neopterygii</taxon>
        <taxon>Teleostei</taxon>
        <taxon>Neoteleostei</taxon>
        <taxon>Acanthomorphata</taxon>
        <taxon>Eupercaria</taxon>
        <taxon>Tetraodontiformes</taxon>
        <taxon>Tetradontoidea</taxon>
        <taxon>Tetraodontidae</taxon>
        <taxon>Takifugu</taxon>
    </lineage>
</organism>